<proteinExistence type="predicted"/>
<keyword evidence="3" id="KW-0732">Signal</keyword>
<sequence length="306" mass="32252">MQITRLTALVVPAGLVMAAPHAGPEASPLIEAVQTTAYQTVTTVNTPVVTEAPDFETYWLEGNWLAGRDWRDARDAAISRGREAGARGRRKGAAGRDRGRAQGAAGRDRGRANARQRNGALPEVDDNNDVHEHDWHDDVTSAKSAASSARDYASSVVSSAHDTASSAAAEWKKDSHNAASNDTDASEDGDENERRRALAMTSTNSTATNTTEVVEALELKADNSTAAGNDTKVVDAVDAVELKADSHNDASNTTDLIEFVEAKDIIEDAAHAPLAGEMSAAEYPRMTILGTVAGGIVFVAAAFALL</sequence>
<feature type="region of interest" description="Disordered" evidence="1">
    <location>
        <begin position="80"/>
        <end position="142"/>
    </location>
</feature>
<feature type="transmembrane region" description="Helical" evidence="2">
    <location>
        <begin position="286"/>
        <end position="305"/>
    </location>
</feature>
<keyword evidence="5" id="KW-1185">Reference proteome</keyword>
<keyword evidence="2" id="KW-0812">Transmembrane</keyword>
<evidence type="ECO:0000256" key="2">
    <source>
        <dbReference type="SAM" id="Phobius"/>
    </source>
</evidence>
<feature type="compositionally biased region" description="Low complexity" evidence="1">
    <location>
        <begin position="201"/>
        <end position="210"/>
    </location>
</feature>
<dbReference type="Proteomes" id="UP001197093">
    <property type="component" value="Unassembled WGS sequence"/>
</dbReference>
<gene>
    <name evidence="4" type="ORF">NEMBOFW57_002521</name>
</gene>
<accession>A0AAD4I2K0</accession>
<reference evidence="4" key="1">
    <citation type="submission" date="2023-02" db="EMBL/GenBank/DDBJ databases">
        <authorList>
            <person name="Palmer J.M."/>
        </authorList>
    </citation>
    <scope>NUCLEOTIDE SEQUENCE</scope>
    <source>
        <strain evidence="4">FW57</strain>
    </source>
</reference>
<dbReference type="EMBL" id="JAHCVI010000001">
    <property type="protein sequence ID" value="KAG7292486.1"/>
    <property type="molecule type" value="Genomic_DNA"/>
</dbReference>
<feature type="chain" id="PRO_5042290517" evidence="3">
    <location>
        <begin position="19"/>
        <end position="306"/>
    </location>
</feature>
<dbReference type="AlphaFoldDB" id="A0AAD4I2K0"/>
<feature type="compositionally biased region" description="Basic and acidic residues" evidence="1">
    <location>
        <begin position="94"/>
        <end position="111"/>
    </location>
</feature>
<evidence type="ECO:0000256" key="1">
    <source>
        <dbReference type="SAM" id="MobiDB-lite"/>
    </source>
</evidence>
<keyword evidence="2" id="KW-1133">Transmembrane helix</keyword>
<evidence type="ECO:0000256" key="3">
    <source>
        <dbReference type="SAM" id="SignalP"/>
    </source>
</evidence>
<evidence type="ECO:0000313" key="4">
    <source>
        <dbReference type="EMBL" id="KAG7292486.1"/>
    </source>
</evidence>
<feature type="signal peptide" evidence="3">
    <location>
        <begin position="1"/>
        <end position="18"/>
    </location>
</feature>
<organism evidence="4 5">
    <name type="scientific">Staphylotrichum longicolle</name>
    <dbReference type="NCBI Taxonomy" id="669026"/>
    <lineage>
        <taxon>Eukaryota</taxon>
        <taxon>Fungi</taxon>
        <taxon>Dikarya</taxon>
        <taxon>Ascomycota</taxon>
        <taxon>Pezizomycotina</taxon>
        <taxon>Sordariomycetes</taxon>
        <taxon>Sordariomycetidae</taxon>
        <taxon>Sordariales</taxon>
        <taxon>Chaetomiaceae</taxon>
        <taxon>Staphylotrichum</taxon>
    </lineage>
</organism>
<feature type="region of interest" description="Disordered" evidence="1">
    <location>
        <begin position="167"/>
        <end position="210"/>
    </location>
</feature>
<evidence type="ECO:0000313" key="5">
    <source>
        <dbReference type="Proteomes" id="UP001197093"/>
    </source>
</evidence>
<keyword evidence="2" id="KW-0472">Membrane</keyword>
<feature type="compositionally biased region" description="Basic and acidic residues" evidence="1">
    <location>
        <begin position="128"/>
        <end position="140"/>
    </location>
</feature>
<comment type="caution">
    <text evidence="4">The sequence shown here is derived from an EMBL/GenBank/DDBJ whole genome shotgun (WGS) entry which is preliminary data.</text>
</comment>
<name>A0AAD4I2K0_9PEZI</name>
<protein>
    <submittedName>
        <fullName evidence="4">Uncharacterized protein</fullName>
    </submittedName>
</protein>